<name>A0ABW7F4C4_9BURK</name>
<gene>
    <name evidence="2" type="ORF">ACG00Y_15900</name>
</gene>
<dbReference type="Proteomes" id="UP001606210">
    <property type="component" value="Unassembled WGS sequence"/>
</dbReference>
<evidence type="ECO:0000259" key="1">
    <source>
        <dbReference type="Pfam" id="PF14341"/>
    </source>
</evidence>
<dbReference type="Pfam" id="PF14341">
    <property type="entry name" value="PilX_N"/>
    <property type="match status" value="1"/>
</dbReference>
<protein>
    <submittedName>
        <fullName evidence="2">PilX N-terminal domain-containing pilus assembly protein</fullName>
    </submittedName>
</protein>
<proteinExistence type="predicted"/>
<keyword evidence="3" id="KW-1185">Reference proteome</keyword>
<comment type="caution">
    <text evidence="2">The sequence shown here is derived from an EMBL/GenBank/DDBJ whole genome shotgun (WGS) entry which is preliminary data.</text>
</comment>
<feature type="domain" description="Type 4 fimbrial biogenesis protein PilX N-terminal" evidence="1">
    <location>
        <begin position="13"/>
        <end position="64"/>
    </location>
</feature>
<organism evidence="2 3">
    <name type="scientific">Pelomonas parva</name>
    <dbReference type="NCBI Taxonomy" id="3299032"/>
    <lineage>
        <taxon>Bacteria</taxon>
        <taxon>Pseudomonadati</taxon>
        <taxon>Pseudomonadota</taxon>
        <taxon>Betaproteobacteria</taxon>
        <taxon>Burkholderiales</taxon>
        <taxon>Sphaerotilaceae</taxon>
        <taxon>Roseateles</taxon>
    </lineage>
</organism>
<accession>A0ABW7F4C4</accession>
<sequence length="432" mass="45211">MMPRSPSSPRREQGAATLVVVMVLFLVMALLAAYANRSLLFEQRVSGNFFRASASLEASEAGIEWTLAQLNGTAVDNTCKPVAEGGQRFSDRYLTIDPADRRITSTSEDAIGIVDCARDVATDAWVCRCPAATAANSARPAIVGGEQSPSFGVLLEGGPRGGTLSLLITGCTTSALEDCQDRNKAAERSKEQVSRNLLQAMVGLVSAVRSPPNTPLVVRGNVESTGAGLGLHNTDALANGMLAVLGGSWSGMVDGRLESVPGTSVAQTVVQTDRTLQGTADAEAVFKMFMGASSAKYQEHPALRRLSCNGDCAQAIETAYKAGQRMLWVDGPLTIGSNKVLGSINDPLLIVASGDVTLDGAFQLNGMLVSSGDVSWTNAGSAPSVINGIVLVGGAMVTGGRMDIVYQQAVADQLRNRMGSYVRVPGGWIDNL</sequence>
<dbReference type="InterPro" id="IPR025746">
    <property type="entry name" value="PilX_N_dom"/>
</dbReference>
<reference evidence="2 3" key="1">
    <citation type="submission" date="2024-08" db="EMBL/GenBank/DDBJ databases">
        <authorList>
            <person name="Lu H."/>
        </authorList>
    </citation>
    <scope>NUCLEOTIDE SEQUENCE [LARGE SCALE GENOMIC DNA]</scope>
    <source>
        <strain evidence="2 3">LYH14W</strain>
    </source>
</reference>
<dbReference type="RefSeq" id="WP_394480456.1">
    <property type="nucleotide sequence ID" value="NZ_JBIGHV010000005.1"/>
</dbReference>
<evidence type="ECO:0000313" key="3">
    <source>
        <dbReference type="Proteomes" id="UP001606210"/>
    </source>
</evidence>
<evidence type="ECO:0000313" key="2">
    <source>
        <dbReference type="EMBL" id="MFG6431414.1"/>
    </source>
</evidence>
<dbReference type="EMBL" id="JBIGHV010000005">
    <property type="protein sequence ID" value="MFG6431414.1"/>
    <property type="molecule type" value="Genomic_DNA"/>
</dbReference>